<proteinExistence type="predicted"/>
<dbReference type="GeneID" id="111017333"/>
<reference evidence="2" key="1">
    <citation type="submission" date="2025-08" db="UniProtKB">
        <authorList>
            <consortium name="RefSeq"/>
        </authorList>
    </citation>
    <scope>IDENTIFICATION</scope>
    <source>
        <strain evidence="2">OHB3-1</strain>
    </source>
</reference>
<dbReference type="Proteomes" id="UP000504603">
    <property type="component" value="Unplaced"/>
</dbReference>
<protein>
    <submittedName>
        <fullName evidence="2">Uncharacterized protein LOC111017333</fullName>
    </submittedName>
</protein>
<organism evidence="1 2">
    <name type="scientific">Momordica charantia</name>
    <name type="common">Bitter gourd</name>
    <name type="synonym">Balsam pear</name>
    <dbReference type="NCBI Taxonomy" id="3673"/>
    <lineage>
        <taxon>Eukaryota</taxon>
        <taxon>Viridiplantae</taxon>
        <taxon>Streptophyta</taxon>
        <taxon>Embryophyta</taxon>
        <taxon>Tracheophyta</taxon>
        <taxon>Spermatophyta</taxon>
        <taxon>Magnoliopsida</taxon>
        <taxon>eudicotyledons</taxon>
        <taxon>Gunneridae</taxon>
        <taxon>Pentapetalae</taxon>
        <taxon>rosids</taxon>
        <taxon>fabids</taxon>
        <taxon>Cucurbitales</taxon>
        <taxon>Cucurbitaceae</taxon>
        <taxon>Momordiceae</taxon>
        <taxon>Momordica</taxon>
    </lineage>
</organism>
<dbReference type="RefSeq" id="XP_022148741.1">
    <property type="nucleotide sequence ID" value="XM_022293049.1"/>
</dbReference>
<evidence type="ECO:0000313" key="1">
    <source>
        <dbReference type="Proteomes" id="UP000504603"/>
    </source>
</evidence>
<accession>A0A6J1D6B1</accession>
<evidence type="ECO:0000313" key="2">
    <source>
        <dbReference type="RefSeq" id="XP_022148741.1"/>
    </source>
</evidence>
<sequence length="143" mass="16367">MIEKDSRVFWEGVGPLAAVHPERSDLRHIRAQQFRRVCWRQSKSTASINGDNNRGRGTPWLRLTTTSVALIDGGIHPFVQWNYLLFDQDIGVENLPKPKSWELLFFLTEDGLFDMICASSCTKALPRQEKFTEKVQASSTNKE</sequence>
<dbReference type="KEGG" id="mcha:111017333"/>
<keyword evidence="1" id="KW-1185">Reference proteome</keyword>
<dbReference type="AlphaFoldDB" id="A0A6J1D6B1"/>
<dbReference type="OrthoDB" id="446168at2759"/>
<name>A0A6J1D6B1_MOMCH</name>
<gene>
    <name evidence="2" type="primary">LOC111017333</name>
</gene>